<gene>
    <name evidence="6" type="ORF">GJ697_04875</name>
</gene>
<sequence>MQEIVEASIQDITAFTAVAQSGSFTRAAEDLGSNKSNVGKAVQRLEKHLGTRLFQRTTRAVRLTEEGMAYLKAATSALNTLREAGQALAASRAEPVGRVRIDLPAGFGRLLLPSLQKLRERYPKLVLELALTDRMSDPVSEGWDIIVRIGELPSDSELTVRKLCDTKQALYASPDYLARRSTIKSIADLNSHDALVFRSQASGRLRDWELRDGDQTRSFIPTPVLILSDGQALVEAIQLGLGVAHILDRVALPHVKAGRLVHVLPEADVPGPPVHAIIPLGAKMTAKTRAVLNYLVDELAVSN</sequence>
<keyword evidence="7" id="KW-1185">Reference proteome</keyword>
<dbReference type="InterPro" id="IPR036390">
    <property type="entry name" value="WH_DNA-bd_sf"/>
</dbReference>
<comment type="caution">
    <text evidence="6">The sequence shown here is derived from an EMBL/GenBank/DDBJ whole genome shotgun (WGS) entry which is preliminary data.</text>
</comment>
<dbReference type="EMBL" id="WKJM01000003">
    <property type="protein sequence ID" value="MRX07165.1"/>
    <property type="molecule type" value="Genomic_DNA"/>
</dbReference>
<dbReference type="SUPFAM" id="SSF46785">
    <property type="entry name" value="Winged helix' DNA-binding domain"/>
    <property type="match status" value="1"/>
</dbReference>
<evidence type="ECO:0000259" key="5">
    <source>
        <dbReference type="PROSITE" id="PS50931"/>
    </source>
</evidence>
<keyword evidence="3" id="KW-0238">DNA-binding</keyword>
<dbReference type="GO" id="GO:0003700">
    <property type="term" value="F:DNA-binding transcription factor activity"/>
    <property type="evidence" value="ECO:0007669"/>
    <property type="project" value="InterPro"/>
</dbReference>
<feature type="domain" description="HTH lysR-type" evidence="5">
    <location>
        <begin position="9"/>
        <end position="64"/>
    </location>
</feature>
<keyword evidence="4" id="KW-0804">Transcription</keyword>
<protein>
    <submittedName>
        <fullName evidence="6">LysR family transcriptional regulator</fullName>
    </submittedName>
</protein>
<organism evidence="6 7">
    <name type="scientific">Duganella alba</name>
    <dbReference type="NCBI Taxonomy" id="2666081"/>
    <lineage>
        <taxon>Bacteria</taxon>
        <taxon>Pseudomonadati</taxon>
        <taxon>Pseudomonadota</taxon>
        <taxon>Betaproteobacteria</taxon>
        <taxon>Burkholderiales</taxon>
        <taxon>Oxalobacteraceae</taxon>
        <taxon>Telluria group</taxon>
        <taxon>Duganella</taxon>
    </lineage>
</organism>
<evidence type="ECO:0000256" key="1">
    <source>
        <dbReference type="ARBA" id="ARBA00009437"/>
    </source>
</evidence>
<name>A0A6L5QBS8_9BURK</name>
<dbReference type="Proteomes" id="UP000481037">
    <property type="component" value="Unassembled WGS sequence"/>
</dbReference>
<dbReference type="InterPro" id="IPR036388">
    <property type="entry name" value="WH-like_DNA-bd_sf"/>
</dbReference>
<keyword evidence="2" id="KW-0805">Transcription regulation</keyword>
<dbReference type="FunFam" id="1.10.10.10:FF:000001">
    <property type="entry name" value="LysR family transcriptional regulator"/>
    <property type="match status" value="1"/>
</dbReference>
<evidence type="ECO:0000256" key="2">
    <source>
        <dbReference type="ARBA" id="ARBA00023015"/>
    </source>
</evidence>
<dbReference type="InterPro" id="IPR005119">
    <property type="entry name" value="LysR_subst-bd"/>
</dbReference>
<dbReference type="PANTHER" id="PTHR30537">
    <property type="entry name" value="HTH-TYPE TRANSCRIPTIONAL REGULATOR"/>
    <property type="match status" value="1"/>
</dbReference>
<dbReference type="InterPro" id="IPR058163">
    <property type="entry name" value="LysR-type_TF_proteobact-type"/>
</dbReference>
<evidence type="ECO:0000256" key="3">
    <source>
        <dbReference type="ARBA" id="ARBA00023125"/>
    </source>
</evidence>
<comment type="similarity">
    <text evidence="1">Belongs to the LysR transcriptional regulatory family.</text>
</comment>
<dbReference type="InterPro" id="IPR000847">
    <property type="entry name" value="LysR_HTH_N"/>
</dbReference>
<dbReference type="PANTHER" id="PTHR30537:SF5">
    <property type="entry name" value="HTH-TYPE TRANSCRIPTIONAL ACTIVATOR TTDR-RELATED"/>
    <property type="match status" value="1"/>
</dbReference>
<evidence type="ECO:0000313" key="7">
    <source>
        <dbReference type="Proteomes" id="UP000481037"/>
    </source>
</evidence>
<dbReference type="CDD" id="cd08422">
    <property type="entry name" value="PBP2_CrgA_like"/>
    <property type="match status" value="1"/>
</dbReference>
<dbReference type="SUPFAM" id="SSF53850">
    <property type="entry name" value="Periplasmic binding protein-like II"/>
    <property type="match status" value="1"/>
</dbReference>
<dbReference type="GO" id="GO:0003677">
    <property type="term" value="F:DNA binding"/>
    <property type="evidence" value="ECO:0007669"/>
    <property type="project" value="UniProtKB-KW"/>
</dbReference>
<dbReference type="RefSeq" id="WP_154362083.1">
    <property type="nucleotide sequence ID" value="NZ_WKJM01000003.1"/>
</dbReference>
<evidence type="ECO:0000313" key="6">
    <source>
        <dbReference type="EMBL" id="MRX07165.1"/>
    </source>
</evidence>
<dbReference type="Pfam" id="PF00126">
    <property type="entry name" value="HTH_1"/>
    <property type="match status" value="1"/>
</dbReference>
<dbReference type="Gene3D" id="1.10.10.10">
    <property type="entry name" value="Winged helix-like DNA-binding domain superfamily/Winged helix DNA-binding domain"/>
    <property type="match status" value="1"/>
</dbReference>
<dbReference type="AlphaFoldDB" id="A0A6L5QBS8"/>
<reference evidence="6 7" key="1">
    <citation type="submission" date="2019-11" db="EMBL/GenBank/DDBJ databases">
        <title>Novel species isolated from a subtropical stream in China.</title>
        <authorList>
            <person name="Lu H."/>
        </authorList>
    </citation>
    <scope>NUCLEOTIDE SEQUENCE [LARGE SCALE GENOMIC DNA]</scope>
    <source>
        <strain evidence="6 7">FT25W</strain>
    </source>
</reference>
<evidence type="ECO:0000256" key="4">
    <source>
        <dbReference type="ARBA" id="ARBA00023163"/>
    </source>
</evidence>
<proteinExistence type="inferred from homology"/>
<dbReference type="PROSITE" id="PS50931">
    <property type="entry name" value="HTH_LYSR"/>
    <property type="match status" value="1"/>
</dbReference>
<dbReference type="Pfam" id="PF03466">
    <property type="entry name" value="LysR_substrate"/>
    <property type="match status" value="1"/>
</dbReference>
<accession>A0A6L5QBS8</accession>
<dbReference type="Gene3D" id="3.40.190.290">
    <property type="match status" value="1"/>
</dbReference>